<dbReference type="PANTHER" id="PTHR48061:SF8">
    <property type="entry name" value="LEUCINE-RICH REPEAT-CONTAINING N-TERMINAL PLANT-TYPE DOMAIN-CONTAINING PROTEIN"/>
    <property type="match status" value="1"/>
</dbReference>
<dbReference type="GO" id="GO:0016020">
    <property type="term" value="C:membrane"/>
    <property type="evidence" value="ECO:0007669"/>
    <property type="project" value="UniProtKB-SubCell"/>
</dbReference>
<evidence type="ECO:0000256" key="7">
    <source>
        <dbReference type="ARBA" id="ARBA00023136"/>
    </source>
</evidence>
<protein>
    <recommendedName>
        <fullName evidence="10">Leucine-rich repeat-containing N-terminal plant-type domain-containing protein</fullName>
    </recommendedName>
</protein>
<evidence type="ECO:0000259" key="10">
    <source>
        <dbReference type="Pfam" id="PF08263"/>
    </source>
</evidence>
<dbReference type="InterPro" id="IPR032675">
    <property type="entry name" value="LRR_dom_sf"/>
</dbReference>
<dbReference type="SUPFAM" id="SSF52058">
    <property type="entry name" value="L domain-like"/>
    <property type="match status" value="1"/>
</dbReference>
<evidence type="ECO:0000256" key="6">
    <source>
        <dbReference type="ARBA" id="ARBA00022989"/>
    </source>
</evidence>
<organism evidence="11 12">
    <name type="scientific">Eleusine coracana subsp. coracana</name>
    <dbReference type="NCBI Taxonomy" id="191504"/>
    <lineage>
        <taxon>Eukaryota</taxon>
        <taxon>Viridiplantae</taxon>
        <taxon>Streptophyta</taxon>
        <taxon>Embryophyta</taxon>
        <taxon>Tracheophyta</taxon>
        <taxon>Spermatophyta</taxon>
        <taxon>Magnoliopsida</taxon>
        <taxon>Liliopsida</taxon>
        <taxon>Poales</taxon>
        <taxon>Poaceae</taxon>
        <taxon>PACMAD clade</taxon>
        <taxon>Chloridoideae</taxon>
        <taxon>Cynodonteae</taxon>
        <taxon>Eleusininae</taxon>
        <taxon>Eleusine</taxon>
    </lineage>
</organism>
<dbReference type="InterPro" id="IPR013210">
    <property type="entry name" value="LRR_N_plant-typ"/>
</dbReference>
<keyword evidence="2" id="KW-0433">Leucine-rich repeat</keyword>
<feature type="signal peptide" evidence="9">
    <location>
        <begin position="1"/>
        <end position="19"/>
    </location>
</feature>
<evidence type="ECO:0000256" key="5">
    <source>
        <dbReference type="ARBA" id="ARBA00022737"/>
    </source>
</evidence>
<comment type="caution">
    <text evidence="11">The sequence shown here is derived from an EMBL/GenBank/DDBJ whole genome shotgun (WGS) entry which is preliminary data.</text>
</comment>
<dbReference type="PANTHER" id="PTHR48061">
    <property type="entry name" value="LEUCINE-RICH REPEAT RECEPTOR PROTEIN KINASE EMS1-LIKE-RELATED"/>
    <property type="match status" value="1"/>
</dbReference>
<feature type="domain" description="Leucine-rich repeat-containing N-terminal plant-type" evidence="10">
    <location>
        <begin position="39"/>
        <end position="80"/>
    </location>
</feature>
<reference evidence="11" key="2">
    <citation type="submission" date="2021-12" db="EMBL/GenBank/DDBJ databases">
        <title>Resequencing data analysis of finger millet.</title>
        <authorList>
            <person name="Hatakeyama M."/>
            <person name="Aluri S."/>
            <person name="Balachadran M.T."/>
            <person name="Sivarajan S.R."/>
            <person name="Poveda L."/>
            <person name="Shimizu-Inatsugi R."/>
            <person name="Schlapbach R."/>
            <person name="Sreeman S.M."/>
            <person name="Shimizu K.K."/>
        </authorList>
    </citation>
    <scope>NUCLEOTIDE SEQUENCE</scope>
</reference>
<dbReference type="InterPro" id="IPR001611">
    <property type="entry name" value="Leu-rich_rpt"/>
</dbReference>
<keyword evidence="6" id="KW-1133">Transmembrane helix</keyword>
<evidence type="ECO:0000313" key="12">
    <source>
        <dbReference type="Proteomes" id="UP001054889"/>
    </source>
</evidence>
<keyword evidence="5" id="KW-0677">Repeat</keyword>
<dbReference type="Gene3D" id="3.80.10.10">
    <property type="entry name" value="Ribonuclease Inhibitor"/>
    <property type="match status" value="1"/>
</dbReference>
<evidence type="ECO:0000256" key="8">
    <source>
        <dbReference type="ARBA" id="ARBA00023180"/>
    </source>
</evidence>
<name>A0AAV5D6P2_ELECO</name>
<proteinExistence type="predicted"/>
<gene>
    <name evidence="11" type="primary">ga23593</name>
    <name evidence="11" type="ORF">PR202_ga23593</name>
</gene>
<evidence type="ECO:0000256" key="1">
    <source>
        <dbReference type="ARBA" id="ARBA00004479"/>
    </source>
</evidence>
<dbReference type="Pfam" id="PF00560">
    <property type="entry name" value="LRR_1"/>
    <property type="match status" value="1"/>
</dbReference>
<feature type="chain" id="PRO_5043966334" description="Leucine-rich repeat-containing N-terminal plant-type domain-containing protein" evidence="9">
    <location>
        <begin position="20"/>
        <end position="318"/>
    </location>
</feature>
<evidence type="ECO:0000256" key="4">
    <source>
        <dbReference type="ARBA" id="ARBA00022729"/>
    </source>
</evidence>
<dbReference type="Pfam" id="PF08263">
    <property type="entry name" value="LRRNT_2"/>
    <property type="match status" value="1"/>
</dbReference>
<keyword evidence="7" id="KW-0472">Membrane</keyword>
<comment type="subcellular location">
    <subcellularLocation>
        <location evidence="1">Membrane</location>
        <topology evidence="1">Single-pass type I membrane protein</topology>
    </subcellularLocation>
</comment>
<keyword evidence="8" id="KW-0325">Glycoprotein</keyword>
<dbReference type="AlphaFoldDB" id="A0AAV5D6P2"/>
<dbReference type="Proteomes" id="UP001054889">
    <property type="component" value="Unassembled WGS sequence"/>
</dbReference>
<evidence type="ECO:0000313" key="11">
    <source>
        <dbReference type="EMBL" id="GJN05916.1"/>
    </source>
</evidence>
<reference evidence="11" key="1">
    <citation type="journal article" date="2018" name="DNA Res.">
        <title>Multiple hybrid de novo genome assembly of finger millet, an orphan allotetraploid crop.</title>
        <authorList>
            <person name="Hatakeyama M."/>
            <person name="Aluri S."/>
            <person name="Balachadran M.T."/>
            <person name="Sivarajan S.R."/>
            <person name="Patrignani A."/>
            <person name="Gruter S."/>
            <person name="Poveda L."/>
            <person name="Shimizu-Inatsugi R."/>
            <person name="Baeten J."/>
            <person name="Francoijs K.J."/>
            <person name="Nataraja K.N."/>
            <person name="Reddy Y.A.N."/>
            <person name="Phadnis S."/>
            <person name="Ravikumar R.L."/>
            <person name="Schlapbach R."/>
            <person name="Sreeman S.M."/>
            <person name="Shimizu K.K."/>
        </authorList>
    </citation>
    <scope>NUCLEOTIDE SEQUENCE</scope>
</reference>
<keyword evidence="3" id="KW-0812">Transmembrane</keyword>
<dbReference type="EMBL" id="BQKI01000012">
    <property type="protein sequence ID" value="GJN05916.1"/>
    <property type="molecule type" value="Genomic_DNA"/>
</dbReference>
<evidence type="ECO:0000256" key="9">
    <source>
        <dbReference type="SAM" id="SignalP"/>
    </source>
</evidence>
<evidence type="ECO:0000256" key="2">
    <source>
        <dbReference type="ARBA" id="ARBA00022614"/>
    </source>
</evidence>
<accession>A0AAV5D6P2</accession>
<keyword evidence="4 9" id="KW-0732">Signal</keyword>
<evidence type="ECO:0000256" key="3">
    <source>
        <dbReference type="ARBA" id="ARBA00022692"/>
    </source>
</evidence>
<dbReference type="InterPro" id="IPR046956">
    <property type="entry name" value="RLP23-like"/>
</dbReference>
<sequence length="318" mass="35084">MAFVGWALLLVARLHSLTASSVHAHGNLTHHSSPSLCLPDQANALLKLKQSFFFDSYSTTTLPSWQADTDCCLWEGVGCTNSSGHVTALNLSGIGLYSLGIDPTLFNLTYLRLLDLSINDFGTQRYDISSVGFEKLSLLTHLNLSNIGITGQIPAGISKLRNLLSLDLGSYVFTGDEGSVINFIPNDLQEYYFHNLVVNLTNLRELILDGVSIYSRAEDCFKALAKFTPHLRVLSLEQCGLQGHIDRSLKRLDSLVTIKLSGNYGMTPGPFPEFIMNSFNLSVLELAGINLEGWFPRGIFQPKYLRVLDLSRNPNLLG</sequence>
<keyword evidence="12" id="KW-1185">Reference proteome</keyword>